<organism evidence="1 2">
    <name type="scientific">Aspergillus indologenus CBS 114.80</name>
    <dbReference type="NCBI Taxonomy" id="1450541"/>
    <lineage>
        <taxon>Eukaryota</taxon>
        <taxon>Fungi</taxon>
        <taxon>Dikarya</taxon>
        <taxon>Ascomycota</taxon>
        <taxon>Pezizomycotina</taxon>
        <taxon>Eurotiomycetes</taxon>
        <taxon>Eurotiomycetidae</taxon>
        <taxon>Eurotiales</taxon>
        <taxon>Aspergillaceae</taxon>
        <taxon>Aspergillus</taxon>
        <taxon>Aspergillus subgen. Circumdati</taxon>
    </lineage>
</organism>
<dbReference type="AlphaFoldDB" id="A0A2V5ISZ7"/>
<protein>
    <submittedName>
        <fullName evidence="1">Uncharacterized protein</fullName>
    </submittedName>
</protein>
<dbReference type="Proteomes" id="UP000248817">
    <property type="component" value="Unassembled WGS sequence"/>
</dbReference>
<evidence type="ECO:0000313" key="1">
    <source>
        <dbReference type="EMBL" id="PYI27077.1"/>
    </source>
</evidence>
<name>A0A2V5ISZ7_9EURO</name>
<gene>
    <name evidence="1" type="ORF">BP00DRAFT_429668</name>
</gene>
<sequence>MYMYKEYLLSFVSVLHGTALHCTALQLVSGISTASHWLDIYTTAIDITRPRPYCHNVHSL</sequence>
<proteinExistence type="predicted"/>
<keyword evidence="2" id="KW-1185">Reference proteome</keyword>
<accession>A0A2V5ISZ7</accession>
<dbReference type="EMBL" id="KZ825578">
    <property type="protein sequence ID" value="PYI27077.1"/>
    <property type="molecule type" value="Genomic_DNA"/>
</dbReference>
<evidence type="ECO:0000313" key="2">
    <source>
        <dbReference type="Proteomes" id="UP000248817"/>
    </source>
</evidence>
<reference evidence="1 2" key="1">
    <citation type="submission" date="2018-02" db="EMBL/GenBank/DDBJ databases">
        <title>The genomes of Aspergillus section Nigri reveals drivers in fungal speciation.</title>
        <authorList>
            <consortium name="DOE Joint Genome Institute"/>
            <person name="Vesth T.C."/>
            <person name="Nybo J."/>
            <person name="Theobald S."/>
            <person name="Brandl J."/>
            <person name="Frisvad J.C."/>
            <person name="Nielsen K.F."/>
            <person name="Lyhne E.K."/>
            <person name="Kogle M.E."/>
            <person name="Kuo A."/>
            <person name="Riley R."/>
            <person name="Clum A."/>
            <person name="Nolan M."/>
            <person name="Lipzen A."/>
            <person name="Salamov A."/>
            <person name="Henrissat B."/>
            <person name="Wiebenga A."/>
            <person name="De vries R.P."/>
            <person name="Grigoriev I.V."/>
            <person name="Mortensen U.H."/>
            <person name="Andersen M.R."/>
            <person name="Baker S.E."/>
        </authorList>
    </citation>
    <scope>NUCLEOTIDE SEQUENCE [LARGE SCALE GENOMIC DNA]</scope>
    <source>
        <strain evidence="1 2">CBS 114.80</strain>
    </source>
</reference>